<dbReference type="InterPro" id="IPR051472">
    <property type="entry name" value="T3SS_Stator/FliH"/>
</dbReference>
<dbReference type="RefSeq" id="WP_081896825.1">
    <property type="nucleotide sequence ID" value="NZ_CABVQD010000046.1"/>
</dbReference>
<keyword evidence="4" id="KW-0813">Transport</keyword>
<feature type="region of interest" description="Disordered" evidence="8">
    <location>
        <begin position="29"/>
        <end position="65"/>
    </location>
</feature>
<organism evidence="10 11">
    <name type="scientific">Burkholderia paludis</name>
    <dbReference type="NCBI Taxonomy" id="1506587"/>
    <lineage>
        <taxon>Bacteria</taxon>
        <taxon>Pseudomonadati</taxon>
        <taxon>Pseudomonadota</taxon>
        <taxon>Betaproteobacteria</taxon>
        <taxon>Burkholderiales</taxon>
        <taxon>Burkholderiaceae</taxon>
        <taxon>Burkholderia</taxon>
        <taxon>Burkholderia cepacia complex</taxon>
    </lineage>
</organism>
<dbReference type="Proteomes" id="UP000494330">
    <property type="component" value="Unassembled WGS sequence"/>
</dbReference>
<dbReference type="GO" id="GO:0015031">
    <property type="term" value="P:protein transport"/>
    <property type="evidence" value="ECO:0007669"/>
    <property type="project" value="UniProtKB-KW"/>
</dbReference>
<evidence type="ECO:0000256" key="1">
    <source>
        <dbReference type="ARBA" id="ARBA00003041"/>
    </source>
</evidence>
<feature type="domain" description="Flagellar assembly protein FliH/Type III secretion system HrpE" evidence="9">
    <location>
        <begin position="130"/>
        <end position="257"/>
    </location>
</feature>
<evidence type="ECO:0000256" key="6">
    <source>
        <dbReference type="ARBA" id="ARBA00022927"/>
    </source>
</evidence>
<keyword evidence="7" id="KW-1006">Bacterial flagellum protein export</keyword>
<dbReference type="InterPro" id="IPR018035">
    <property type="entry name" value="Flagellar_FliH/T3SS_HrpE"/>
</dbReference>
<dbReference type="GO" id="GO:0044781">
    <property type="term" value="P:bacterial-type flagellum organization"/>
    <property type="evidence" value="ECO:0007669"/>
    <property type="project" value="UniProtKB-KW"/>
</dbReference>
<accession>A0A6P2S5U4</accession>
<evidence type="ECO:0000256" key="8">
    <source>
        <dbReference type="SAM" id="MobiDB-lite"/>
    </source>
</evidence>
<dbReference type="PANTHER" id="PTHR34982:SF1">
    <property type="entry name" value="FLAGELLAR ASSEMBLY PROTEIN FLIH"/>
    <property type="match status" value="1"/>
</dbReference>
<dbReference type="AlphaFoldDB" id="A0A6P2S5U4"/>
<dbReference type="PANTHER" id="PTHR34982">
    <property type="entry name" value="YOP PROTEINS TRANSLOCATION PROTEIN L"/>
    <property type="match status" value="1"/>
</dbReference>
<evidence type="ECO:0000256" key="5">
    <source>
        <dbReference type="ARBA" id="ARBA00022795"/>
    </source>
</evidence>
<reference evidence="10 11" key="1">
    <citation type="submission" date="2019-09" db="EMBL/GenBank/DDBJ databases">
        <authorList>
            <person name="Depoorter E."/>
        </authorList>
    </citation>
    <scope>NUCLEOTIDE SEQUENCE [LARGE SCALE GENOMIC DNA]</scope>
    <source>
        <strain evidence="10">LMG 30113</strain>
    </source>
</reference>
<dbReference type="GO" id="GO:0005829">
    <property type="term" value="C:cytosol"/>
    <property type="evidence" value="ECO:0007669"/>
    <property type="project" value="TreeGrafter"/>
</dbReference>
<dbReference type="Pfam" id="PF02108">
    <property type="entry name" value="FliH"/>
    <property type="match status" value="1"/>
</dbReference>
<gene>
    <name evidence="10" type="ORF">BPA30113_07122</name>
</gene>
<evidence type="ECO:0000313" key="11">
    <source>
        <dbReference type="Proteomes" id="UP000494330"/>
    </source>
</evidence>
<proteinExistence type="inferred from homology"/>
<name>A0A6P2S5U4_9BURK</name>
<protein>
    <recommendedName>
        <fullName evidence="3">Flagellar assembly protein FliH</fullName>
    </recommendedName>
</protein>
<dbReference type="EMBL" id="CABVQD010000046">
    <property type="protein sequence ID" value="VWC43708.1"/>
    <property type="molecule type" value="Genomic_DNA"/>
</dbReference>
<evidence type="ECO:0000313" key="10">
    <source>
        <dbReference type="EMBL" id="VWC43708.1"/>
    </source>
</evidence>
<sequence>MNRIRPGVLRGVTVVHDAHVLLRPGAAMQRRGETTPAGEAAGCSLPVLPDSVGTSHGREREDERASGIADGYREGFRQGHDEGRTAGLLQGMEEGRAEALTHARREAEAREQVERIAHAEQVDRFGMWLGEIATGLAHRLSEYARRSEEDMIALCHRALCRVFGETVTHPDSTASIVRQAVAEYCAVEVASTLATLLTVRVHPADAERLEADVDLASAIRRHGVQRVAWIGDEQVGPGGCMIDADHGRLDARLETQLIALTALLSRSAPAAAAAEDA</sequence>
<feature type="compositionally biased region" description="Basic and acidic residues" evidence="8">
    <location>
        <begin position="56"/>
        <end position="65"/>
    </location>
</feature>
<evidence type="ECO:0000256" key="3">
    <source>
        <dbReference type="ARBA" id="ARBA00016507"/>
    </source>
</evidence>
<keyword evidence="6" id="KW-0653">Protein transport</keyword>
<evidence type="ECO:0000259" key="9">
    <source>
        <dbReference type="Pfam" id="PF02108"/>
    </source>
</evidence>
<keyword evidence="5" id="KW-1005">Bacterial flagellum biogenesis</keyword>
<evidence type="ECO:0000256" key="7">
    <source>
        <dbReference type="ARBA" id="ARBA00023225"/>
    </source>
</evidence>
<comment type="similarity">
    <text evidence="2">Belongs to the FliH family.</text>
</comment>
<evidence type="ECO:0000256" key="4">
    <source>
        <dbReference type="ARBA" id="ARBA00022448"/>
    </source>
</evidence>
<comment type="function">
    <text evidence="1">Needed for flagellar regrowth and assembly.</text>
</comment>
<evidence type="ECO:0000256" key="2">
    <source>
        <dbReference type="ARBA" id="ARBA00006602"/>
    </source>
</evidence>
<keyword evidence="11" id="KW-1185">Reference proteome</keyword>